<name>A0A6A4W985_AMPAM</name>
<sequence>MELAPEEMDSLRREMNSLREKMNGLEGEMDDLQQDMTKVREEKAELHLEVARLRRALVEERTARQVAVKELRQEVRRRSAPADRSQGDGEEELAPLKDDTCDKCDVIISCDVTKPSAEEARPAGGSLRPAAPREANIYHLDTELLKMVLSKMDCREMFRARRAATCHALEKADLCGFKLRVSVLRRLARANASSLRELTLPAGVSDWQLEALLEPLKALEQLDVSPPVNSTGKWLRLLPKSLKRLDITESPSVTTEATARLFTALTSLKDVPLHGAGLISETPLAALHGCSQLDTLEIVDSRPVTDIPALTQSELAAVSRMAVTCRKLRTLFIKSSTENCKAVLTALHETDLGWDCGRYRTMNLYVPNSVFDQLTKPPNGSKIYLKYFNN</sequence>
<protein>
    <submittedName>
        <fullName evidence="3">Uncharacterized protein</fullName>
    </submittedName>
</protein>
<evidence type="ECO:0000313" key="3">
    <source>
        <dbReference type="EMBL" id="KAF0302593.1"/>
    </source>
</evidence>
<dbReference type="EMBL" id="VIIS01001043">
    <property type="protein sequence ID" value="KAF0302593.1"/>
    <property type="molecule type" value="Genomic_DNA"/>
</dbReference>
<dbReference type="OrthoDB" id="10255522at2759"/>
<gene>
    <name evidence="3" type="ORF">FJT64_025310</name>
</gene>
<proteinExistence type="predicted"/>
<evidence type="ECO:0000256" key="1">
    <source>
        <dbReference type="SAM" id="Coils"/>
    </source>
</evidence>
<dbReference type="AlphaFoldDB" id="A0A6A4W985"/>
<feature type="compositionally biased region" description="Basic and acidic residues" evidence="2">
    <location>
        <begin position="72"/>
        <end position="87"/>
    </location>
</feature>
<accession>A0A6A4W985</accession>
<feature type="region of interest" description="Disordered" evidence="2">
    <location>
        <begin position="72"/>
        <end position="95"/>
    </location>
</feature>
<dbReference type="InterPro" id="IPR032675">
    <property type="entry name" value="LRR_dom_sf"/>
</dbReference>
<dbReference type="SUPFAM" id="SSF52047">
    <property type="entry name" value="RNI-like"/>
    <property type="match status" value="1"/>
</dbReference>
<comment type="caution">
    <text evidence="3">The sequence shown here is derived from an EMBL/GenBank/DDBJ whole genome shotgun (WGS) entry which is preliminary data.</text>
</comment>
<evidence type="ECO:0000313" key="4">
    <source>
        <dbReference type="Proteomes" id="UP000440578"/>
    </source>
</evidence>
<keyword evidence="1" id="KW-0175">Coiled coil</keyword>
<dbReference type="Gene3D" id="3.80.10.10">
    <property type="entry name" value="Ribonuclease Inhibitor"/>
    <property type="match status" value="1"/>
</dbReference>
<feature type="coiled-coil region" evidence="1">
    <location>
        <begin position="1"/>
        <end position="56"/>
    </location>
</feature>
<reference evidence="3 4" key="1">
    <citation type="submission" date="2019-07" db="EMBL/GenBank/DDBJ databases">
        <title>Draft genome assembly of a fouling barnacle, Amphibalanus amphitrite (Darwin, 1854): The first reference genome for Thecostraca.</title>
        <authorList>
            <person name="Kim W."/>
        </authorList>
    </citation>
    <scope>NUCLEOTIDE SEQUENCE [LARGE SCALE GENOMIC DNA]</scope>
    <source>
        <strain evidence="3">SNU_AA5</strain>
        <tissue evidence="3">Soma without cirri and trophi</tissue>
    </source>
</reference>
<organism evidence="3 4">
    <name type="scientific">Amphibalanus amphitrite</name>
    <name type="common">Striped barnacle</name>
    <name type="synonym">Balanus amphitrite</name>
    <dbReference type="NCBI Taxonomy" id="1232801"/>
    <lineage>
        <taxon>Eukaryota</taxon>
        <taxon>Metazoa</taxon>
        <taxon>Ecdysozoa</taxon>
        <taxon>Arthropoda</taxon>
        <taxon>Crustacea</taxon>
        <taxon>Multicrustacea</taxon>
        <taxon>Cirripedia</taxon>
        <taxon>Thoracica</taxon>
        <taxon>Thoracicalcarea</taxon>
        <taxon>Balanomorpha</taxon>
        <taxon>Balanoidea</taxon>
        <taxon>Balanidae</taxon>
        <taxon>Amphibalaninae</taxon>
        <taxon>Amphibalanus</taxon>
    </lineage>
</organism>
<dbReference type="Gene3D" id="1.10.287.1490">
    <property type="match status" value="1"/>
</dbReference>
<dbReference type="Proteomes" id="UP000440578">
    <property type="component" value="Unassembled WGS sequence"/>
</dbReference>
<evidence type="ECO:0000256" key="2">
    <source>
        <dbReference type="SAM" id="MobiDB-lite"/>
    </source>
</evidence>
<keyword evidence="4" id="KW-1185">Reference proteome</keyword>